<evidence type="ECO:0008006" key="3">
    <source>
        <dbReference type="Google" id="ProtNLM"/>
    </source>
</evidence>
<name>A0ABR7WD52_9ACTN</name>
<comment type="caution">
    <text evidence="1">The sequence shown here is derived from an EMBL/GenBank/DDBJ whole genome shotgun (WGS) entry which is preliminary data.</text>
</comment>
<evidence type="ECO:0000313" key="1">
    <source>
        <dbReference type="EMBL" id="MBD1319772.1"/>
    </source>
</evidence>
<proteinExistence type="predicted"/>
<dbReference type="Proteomes" id="UP000602395">
    <property type="component" value="Unassembled WGS sequence"/>
</dbReference>
<protein>
    <recommendedName>
        <fullName evidence="3">Lipoprotein LpqN</fullName>
    </recommendedName>
</protein>
<dbReference type="RefSeq" id="WP_164307652.1">
    <property type="nucleotide sequence ID" value="NZ_BAABAD010000005.1"/>
</dbReference>
<gene>
    <name evidence="1" type="ORF">IDF66_09245</name>
</gene>
<dbReference type="EMBL" id="JACWMS010000002">
    <property type="protein sequence ID" value="MBD1319772.1"/>
    <property type="molecule type" value="Genomic_DNA"/>
</dbReference>
<reference evidence="1 2" key="1">
    <citation type="submission" date="2020-09" db="EMBL/GenBank/DDBJ databases">
        <title>Novel species in genus Gordonia.</title>
        <authorList>
            <person name="Zhang G."/>
        </authorList>
    </citation>
    <scope>NUCLEOTIDE SEQUENCE [LARGE SCALE GENOMIC DNA]</scope>
    <source>
        <strain evidence="1 2">ON-33</strain>
    </source>
</reference>
<keyword evidence="2" id="KW-1185">Reference proteome</keyword>
<sequence>MNLVDVLQNTPGVTLDALSDPLELGYRPVGLPVPWRRVRAGLVAGQPGVTWLDSSAFASVDETGVDGEEFVSSAILIGWIVGGMSTSPARLASLVADVTHEAPGWSTRSQYAESLSGQGFSFRLLGTLTSPFGGLVSNTHDVVCPIGDGQLAVLQLAVTATQDWSAIADDIMLEARSGSD</sequence>
<accession>A0ABR7WD52</accession>
<organism evidence="1 2">
    <name type="scientific">Gordonia hankookensis</name>
    <dbReference type="NCBI Taxonomy" id="589403"/>
    <lineage>
        <taxon>Bacteria</taxon>
        <taxon>Bacillati</taxon>
        <taxon>Actinomycetota</taxon>
        <taxon>Actinomycetes</taxon>
        <taxon>Mycobacteriales</taxon>
        <taxon>Gordoniaceae</taxon>
        <taxon>Gordonia</taxon>
    </lineage>
</organism>
<evidence type="ECO:0000313" key="2">
    <source>
        <dbReference type="Proteomes" id="UP000602395"/>
    </source>
</evidence>